<reference evidence="1" key="1">
    <citation type="submission" date="2021-05" db="EMBL/GenBank/DDBJ databases">
        <authorList>
            <person name="Alioto T."/>
            <person name="Alioto T."/>
            <person name="Gomez Garrido J."/>
        </authorList>
    </citation>
    <scope>NUCLEOTIDE SEQUENCE</scope>
</reference>
<accession>A0A8D8DIG8</accession>
<sequence length="136" mass="14648">MASSQASRRSCPFSRPLIASNQRVLGLPVRLLLFTTGKLASMTTLFAGSLFHIPATCTAHRTCLAFTTHMIGLQMSGCFAPLNIALSSSSSNLTSMASLLASTVHVSHPSRTLDLICSSYFLHFLRISCSDFSIFS</sequence>
<name>A0A8D8DIG8_CULPI</name>
<proteinExistence type="predicted"/>
<evidence type="ECO:0000313" key="1">
    <source>
        <dbReference type="EMBL" id="CAG6512163.1"/>
    </source>
</evidence>
<dbReference type="EMBL" id="HBUE01165119">
    <property type="protein sequence ID" value="CAG6512163.1"/>
    <property type="molecule type" value="Transcribed_RNA"/>
</dbReference>
<dbReference type="EMBL" id="HBUE01270405">
    <property type="protein sequence ID" value="CAG6563616.1"/>
    <property type="molecule type" value="Transcribed_RNA"/>
</dbReference>
<protein>
    <submittedName>
        <fullName evidence="1">(northern house mosquito) hypothetical protein</fullName>
    </submittedName>
</protein>
<organism evidence="1">
    <name type="scientific">Culex pipiens</name>
    <name type="common">House mosquito</name>
    <dbReference type="NCBI Taxonomy" id="7175"/>
    <lineage>
        <taxon>Eukaryota</taxon>
        <taxon>Metazoa</taxon>
        <taxon>Ecdysozoa</taxon>
        <taxon>Arthropoda</taxon>
        <taxon>Hexapoda</taxon>
        <taxon>Insecta</taxon>
        <taxon>Pterygota</taxon>
        <taxon>Neoptera</taxon>
        <taxon>Endopterygota</taxon>
        <taxon>Diptera</taxon>
        <taxon>Nematocera</taxon>
        <taxon>Culicoidea</taxon>
        <taxon>Culicidae</taxon>
        <taxon>Culicinae</taxon>
        <taxon>Culicini</taxon>
        <taxon>Culex</taxon>
        <taxon>Culex</taxon>
    </lineage>
</organism>
<dbReference type="AlphaFoldDB" id="A0A8D8DIG8"/>